<organism evidence="1 2">
    <name type="scientific">Algoriphagus namhaensis</name>
    <dbReference type="NCBI Taxonomy" id="915353"/>
    <lineage>
        <taxon>Bacteria</taxon>
        <taxon>Pseudomonadati</taxon>
        <taxon>Bacteroidota</taxon>
        <taxon>Cytophagia</taxon>
        <taxon>Cytophagales</taxon>
        <taxon>Cyclobacteriaceae</taxon>
        <taxon>Algoriphagus</taxon>
    </lineage>
</organism>
<name>A0ABV8AVL5_9BACT</name>
<dbReference type="SUPFAM" id="SSF53335">
    <property type="entry name" value="S-adenosyl-L-methionine-dependent methyltransferases"/>
    <property type="match status" value="1"/>
</dbReference>
<comment type="caution">
    <text evidence="1">The sequence shown here is derived from an EMBL/GenBank/DDBJ whole genome shotgun (WGS) entry which is preliminary data.</text>
</comment>
<protein>
    <recommendedName>
        <fullName evidence="3">FkbM family methyltransferase</fullName>
    </recommendedName>
</protein>
<dbReference type="Gene3D" id="3.40.50.150">
    <property type="entry name" value="Vaccinia Virus protein VP39"/>
    <property type="match status" value="1"/>
</dbReference>
<evidence type="ECO:0008006" key="3">
    <source>
        <dbReference type="Google" id="ProtNLM"/>
    </source>
</evidence>
<dbReference type="InterPro" id="IPR029063">
    <property type="entry name" value="SAM-dependent_MTases_sf"/>
</dbReference>
<proteinExistence type="predicted"/>
<keyword evidence="2" id="KW-1185">Reference proteome</keyword>
<accession>A0ABV8AVL5</accession>
<dbReference type="RefSeq" id="WP_377906251.1">
    <property type="nucleotide sequence ID" value="NZ_JBHRZS010000007.1"/>
</dbReference>
<sequence>MKEEYIKPEHKIVARFTQQTFKFILDGNFRGAVQALGAYSAYSRYTKRTVAPYQMNAPWIAHFAFKRLENLVFPEMNILEFGSGGSTLYFKDKVQSIYSIEHDEKWFGEIASQFEHFPNVKLNLIQPETGDDFDPTYSSVNGLFSEGKSFKAYAHAADHLEKDSIDLLIIDGRARPQCLVNSIDKLKKGGILLFDNSDRKSYKPVINKLLKGWKREVYAGVAVYDWQFSETSIFFKP</sequence>
<dbReference type="EMBL" id="JBHRZS010000007">
    <property type="protein sequence ID" value="MFC3880902.1"/>
    <property type="molecule type" value="Genomic_DNA"/>
</dbReference>
<dbReference type="Proteomes" id="UP001595805">
    <property type="component" value="Unassembled WGS sequence"/>
</dbReference>
<gene>
    <name evidence="1" type="ORF">ACFOSV_11970</name>
</gene>
<evidence type="ECO:0000313" key="2">
    <source>
        <dbReference type="Proteomes" id="UP001595805"/>
    </source>
</evidence>
<reference evidence="2" key="1">
    <citation type="journal article" date="2019" name="Int. J. Syst. Evol. Microbiol.">
        <title>The Global Catalogue of Microorganisms (GCM) 10K type strain sequencing project: providing services to taxonomists for standard genome sequencing and annotation.</title>
        <authorList>
            <consortium name="The Broad Institute Genomics Platform"/>
            <consortium name="The Broad Institute Genome Sequencing Center for Infectious Disease"/>
            <person name="Wu L."/>
            <person name="Ma J."/>
        </authorList>
    </citation>
    <scope>NUCLEOTIDE SEQUENCE [LARGE SCALE GENOMIC DNA]</scope>
    <source>
        <strain evidence="2">CCUG 60523</strain>
    </source>
</reference>
<evidence type="ECO:0000313" key="1">
    <source>
        <dbReference type="EMBL" id="MFC3880902.1"/>
    </source>
</evidence>